<dbReference type="AlphaFoldDB" id="A0A2U8E0D0"/>
<dbReference type="Proteomes" id="UP000244896">
    <property type="component" value="Chromosome"/>
</dbReference>
<accession>A0A2U8E0D0</accession>
<keyword evidence="3" id="KW-1185">Reference proteome</keyword>
<dbReference type="OrthoDB" id="2943819at2"/>
<protein>
    <submittedName>
        <fullName evidence="2">Uncharacterized protein</fullName>
    </submittedName>
</protein>
<proteinExistence type="predicted"/>
<sequence>MNTSPELEKPVSVGDWILTMIIFCIPVIGFIMMLVWALSSATTPSKRNFCRASLLLWIIGLVLGAIFLFAFGGLAMLGAANLQ</sequence>
<evidence type="ECO:0000256" key="1">
    <source>
        <dbReference type="SAM" id="Phobius"/>
    </source>
</evidence>
<name>A0A2U8E0D0_9BACT</name>
<feature type="transmembrane region" description="Helical" evidence="1">
    <location>
        <begin position="16"/>
        <end position="42"/>
    </location>
</feature>
<keyword evidence="1" id="KW-0812">Transmembrane</keyword>
<feature type="transmembrane region" description="Helical" evidence="1">
    <location>
        <begin position="54"/>
        <end position="80"/>
    </location>
</feature>
<organism evidence="2 3">
    <name type="scientific">Ereboglobus luteus</name>
    <dbReference type="NCBI Taxonomy" id="1796921"/>
    <lineage>
        <taxon>Bacteria</taxon>
        <taxon>Pseudomonadati</taxon>
        <taxon>Verrucomicrobiota</taxon>
        <taxon>Opitutia</taxon>
        <taxon>Opitutales</taxon>
        <taxon>Opitutaceae</taxon>
        <taxon>Ereboglobus</taxon>
    </lineage>
</organism>
<evidence type="ECO:0000313" key="2">
    <source>
        <dbReference type="EMBL" id="AWI08290.1"/>
    </source>
</evidence>
<evidence type="ECO:0000313" key="3">
    <source>
        <dbReference type="Proteomes" id="UP000244896"/>
    </source>
</evidence>
<gene>
    <name evidence="2" type="ORF">CKA38_02555</name>
</gene>
<keyword evidence="1" id="KW-0472">Membrane</keyword>
<keyword evidence="1" id="KW-1133">Transmembrane helix</keyword>
<dbReference type="EMBL" id="CP023004">
    <property type="protein sequence ID" value="AWI08290.1"/>
    <property type="molecule type" value="Genomic_DNA"/>
</dbReference>
<dbReference type="KEGG" id="elut:CKA38_02555"/>
<dbReference type="RefSeq" id="WP_108824095.1">
    <property type="nucleotide sequence ID" value="NZ_CP023004.1"/>
</dbReference>
<reference evidence="2 3" key="1">
    <citation type="journal article" date="2018" name="Syst. Appl. Microbiol.">
        <title>Ereboglobus luteus gen. nov. sp. nov. from cockroach guts, and new insights into the oxygen relationship of the genera Opitutus and Didymococcus (Verrucomicrobia: Opitutaceae).</title>
        <authorList>
            <person name="Tegtmeier D."/>
            <person name="Belitz A."/>
            <person name="Radek R."/>
            <person name="Heimerl T."/>
            <person name="Brune A."/>
        </authorList>
    </citation>
    <scope>NUCLEOTIDE SEQUENCE [LARGE SCALE GENOMIC DNA]</scope>
    <source>
        <strain evidence="2 3">Ho45</strain>
    </source>
</reference>